<dbReference type="Proteomes" id="UP000523821">
    <property type="component" value="Unassembled WGS sequence"/>
</dbReference>
<keyword evidence="1" id="KW-0805">Transcription regulation</keyword>
<dbReference type="GO" id="GO:0005829">
    <property type="term" value="C:cytosol"/>
    <property type="evidence" value="ECO:0007669"/>
    <property type="project" value="TreeGrafter"/>
</dbReference>
<dbReference type="InterPro" id="IPR050397">
    <property type="entry name" value="Env_Response_Regulators"/>
</dbReference>
<gene>
    <name evidence="7" type="ORF">GGQ63_001975</name>
</gene>
<dbReference type="GO" id="GO:0003700">
    <property type="term" value="F:DNA-binding transcription factor activity"/>
    <property type="evidence" value="ECO:0007669"/>
    <property type="project" value="InterPro"/>
</dbReference>
<accession>A0A7W9FLQ1</accession>
<dbReference type="InterPro" id="IPR000595">
    <property type="entry name" value="cNMP-bd_dom"/>
</dbReference>
<comment type="caution">
    <text evidence="7">The sequence shown here is derived from an EMBL/GenBank/DDBJ whole genome shotgun (WGS) entry which is preliminary data.</text>
</comment>
<evidence type="ECO:0000256" key="2">
    <source>
        <dbReference type="ARBA" id="ARBA00023125"/>
    </source>
</evidence>
<dbReference type="Pfam" id="PF00027">
    <property type="entry name" value="cNMP_binding"/>
    <property type="match status" value="1"/>
</dbReference>
<dbReference type="InterPro" id="IPR018335">
    <property type="entry name" value="Tscrpt_reg_HTH_Crp-type_CS"/>
</dbReference>
<dbReference type="PANTHER" id="PTHR24567">
    <property type="entry name" value="CRP FAMILY TRANSCRIPTIONAL REGULATORY PROTEIN"/>
    <property type="match status" value="1"/>
</dbReference>
<reference evidence="7 8" key="1">
    <citation type="submission" date="2020-08" db="EMBL/GenBank/DDBJ databases">
        <title>Genomic Encyclopedia of Type Strains, Phase IV (KMG-IV): sequencing the most valuable type-strain genomes for metagenomic binning, comparative biology and taxonomic classification.</title>
        <authorList>
            <person name="Goeker M."/>
        </authorList>
    </citation>
    <scope>NUCLEOTIDE SEQUENCE [LARGE SCALE GENOMIC DNA]</scope>
    <source>
        <strain evidence="7 8">DSM 16268</strain>
    </source>
</reference>
<evidence type="ECO:0000256" key="1">
    <source>
        <dbReference type="ARBA" id="ARBA00023015"/>
    </source>
</evidence>
<dbReference type="EMBL" id="JACHOO010000003">
    <property type="protein sequence ID" value="MBB5752921.1"/>
    <property type="molecule type" value="Genomic_DNA"/>
</dbReference>
<dbReference type="SUPFAM" id="SSF46785">
    <property type="entry name" value="Winged helix' DNA-binding domain"/>
    <property type="match status" value="1"/>
</dbReference>
<dbReference type="Gene3D" id="2.60.120.10">
    <property type="entry name" value="Jelly Rolls"/>
    <property type="match status" value="1"/>
</dbReference>
<dbReference type="InterPro" id="IPR036390">
    <property type="entry name" value="WH_DNA-bd_sf"/>
</dbReference>
<keyword evidence="8" id="KW-1185">Reference proteome</keyword>
<dbReference type="PROSITE" id="PS51063">
    <property type="entry name" value="HTH_CRP_2"/>
    <property type="match status" value="1"/>
</dbReference>
<evidence type="ECO:0000256" key="3">
    <source>
        <dbReference type="ARBA" id="ARBA00023163"/>
    </source>
</evidence>
<dbReference type="CDD" id="cd00092">
    <property type="entry name" value="HTH_CRP"/>
    <property type="match status" value="1"/>
</dbReference>
<dbReference type="GO" id="GO:0003677">
    <property type="term" value="F:DNA binding"/>
    <property type="evidence" value="ECO:0007669"/>
    <property type="project" value="UniProtKB-KW"/>
</dbReference>
<dbReference type="InterPro" id="IPR036388">
    <property type="entry name" value="WH-like_DNA-bd_sf"/>
</dbReference>
<dbReference type="AlphaFoldDB" id="A0A7W9FLQ1"/>
<feature type="domain" description="HTH crp-type" evidence="6">
    <location>
        <begin position="149"/>
        <end position="219"/>
    </location>
</feature>
<dbReference type="FunFam" id="1.10.10.10:FF:000028">
    <property type="entry name" value="Fumarate/nitrate reduction transcriptional regulator Fnr"/>
    <property type="match status" value="1"/>
</dbReference>
<evidence type="ECO:0000259" key="5">
    <source>
        <dbReference type="PROSITE" id="PS50042"/>
    </source>
</evidence>
<feature type="domain" description="Cyclic nucleotide-binding" evidence="5">
    <location>
        <begin position="24"/>
        <end position="87"/>
    </location>
</feature>
<dbReference type="InterPro" id="IPR012318">
    <property type="entry name" value="HTH_CRP"/>
</dbReference>
<dbReference type="SUPFAM" id="SSF51206">
    <property type="entry name" value="cAMP-binding domain-like"/>
    <property type="match status" value="1"/>
</dbReference>
<proteinExistence type="predicted"/>
<evidence type="ECO:0000313" key="8">
    <source>
        <dbReference type="Proteomes" id="UP000523821"/>
    </source>
</evidence>
<dbReference type="RefSeq" id="WP_183855161.1">
    <property type="nucleotide sequence ID" value="NZ_JACHOO010000003.1"/>
</dbReference>
<evidence type="ECO:0000256" key="4">
    <source>
        <dbReference type="ARBA" id="ARBA00023231"/>
    </source>
</evidence>
<dbReference type="PANTHER" id="PTHR24567:SF75">
    <property type="entry name" value="FUMARATE AND NITRATE REDUCTION REGULATORY PROTEIN"/>
    <property type="match status" value="1"/>
</dbReference>
<evidence type="ECO:0000313" key="7">
    <source>
        <dbReference type="EMBL" id="MBB5752921.1"/>
    </source>
</evidence>
<evidence type="ECO:0000259" key="6">
    <source>
        <dbReference type="PROSITE" id="PS51063"/>
    </source>
</evidence>
<organism evidence="7 8">
    <name type="scientific">Prosthecomicrobium pneumaticum</name>
    <dbReference type="NCBI Taxonomy" id="81895"/>
    <lineage>
        <taxon>Bacteria</taxon>
        <taxon>Pseudomonadati</taxon>
        <taxon>Pseudomonadota</taxon>
        <taxon>Alphaproteobacteria</taxon>
        <taxon>Hyphomicrobiales</taxon>
        <taxon>Kaistiaceae</taxon>
        <taxon>Prosthecomicrobium</taxon>
    </lineage>
</organism>
<dbReference type="SMART" id="SM00419">
    <property type="entry name" value="HTH_CRP"/>
    <property type="match status" value="1"/>
</dbReference>
<dbReference type="InterPro" id="IPR014710">
    <property type="entry name" value="RmlC-like_jellyroll"/>
</dbReference>
<sequence>MLQQTTIGSRAVRPFPFDVDAKVEDEAETLWSAATRQTVAANRAIYSEGDRADRMFKVVSGAVRTFQLLEDGRRQVNAFYLAGEMFGLEAGESYHFCAEAITATQLLVVRREALKHRMASQPSLIGDLWRLTAFELERAQAHCVLLGRKSALERVASFLIQMNERTHGGNAIELPMSRQDIADFLGLTIETVSRTMTQLEDQKLIDMPSARHIVIRDRRPLAALDS</sequence>
<dbReference type="Gene3D" id="1.10.10.10">
    <property type="entry name" value="Winged helix-like DNA-binding domain superfamily/Winged helix DNA-binding domain"/>
    <property type="match status" value="1"/>
</dbReference>
<dbReference type="SMART" id="SM00100">
    <property type="entry name" value="cNMP"/>
    <property type="match status" value="1"/>
</dbReference>
<dbReference type="PROSITE" id="PS50042">
    <property type="entry name" value="CNMP_BINDING_3"/>
    <property type="match status" value="1"/>
</dbReference>
<dbReference type="PROSITE" id="PS00042">
    <property type="entry name" value="HTH_CRP_1"/>
    <property type="match status" value="1"/>
</dbReference>
<keyword evidence="3" id="KW-0804">Transcription</keyword>
<keyword evidence="2" id="KW-0238">DNA-binding</keyword>
<dbReference type="CDD" id="cd00038">
    <property type="entry name" value="CAP_ED"/>
    <property type="match status" value="1"/>
</dbReference>
<name>A0A7W9FLQ1_9HYPH</name>
<dbReference type="InterPro" id="IPR018490">
    <property type="entry name" value="cNMP-bd_dom_sf"/>
</dbReference>
<dbReference type="PRINTS" id="PR00034">
    <property type="entry name" value="HTHCRP"/>
</dbReference>
<dbReference type="Pfam" id="PF13545">
    <property type="entry name" value="HTH_Crp_2"/>
    <property type="match status" value="1"/>
</dbReference>
<keyword evidence="4" id="KW-0535">Nitrogen fixation</keyword>
<protein>
    <submittedName>
        <fullName evidence="7">CRP/FNR family nitrogen fixation transcriptional regulator</fullName>
    </submittedName>
</protein>